<evidence type="ECO:0000256" key="1">
    <source>
        <dbReference type="PROSITE-ProRule" id="PRU00267"/>
    </source>
</evidence>
<gene>
    <name evidence="5" type="ORF">ASEP1449_LOCUS275</name>
</gene>
<organism evidence="5">
    <name type="scientific">Attheya septentrionalis</name>
    <dbReference type="NCBI Taxonomy" id="420275"/>
    <lineage>
        <taxon>Eukaryota</taxon>
        <taxon>Sar</taxon>
        <taxon>Stramenopiles</taxon>
        <taxon>Ochrophyta</taxon>
        <taxon>Bacillariophyta</taxon>
        <taxon>Coscinodiscophyceae</taxon>
        <taxon>Chaetocerotophycidae</taxon>
        <taxon>Chaetocerotales</taxon>
        <taxon>Attheyaceae</taxon>
        <taxon>Attheya</taxon>
    </lineage>
</organism>
<dbReference type="InterPro" id="IPR036910">
    <property type="entry name" value="HMG_box_dom_sf"/>
</dbReference>
<name>A0A7S2U6V8_9STRA</name>
<feature type="domain" description="HMG box" evidence="4">
    <location>
        <begin position="105"/>
        <end position="159"/>
    </location>
</feature>
<feature type="compositionally biased region" description="Polar residues" evidence="3">
    <location>
        <begin position="218"/>
        <end position="235"/>
    </location>
</feature>
<proteinExistence type="predicted"/>
<dbReference type="GO" id="GO:0003677">
    <property type="term" value="F:DNA binding"/>
    <property type="evidence" value="ECO:0007669"/>
    <property type="project" value="UniProtKB-UniRule"/>
</dbReference>
<dbReference type="Pfam" id="PF09011">
    <property type="entry name" value="HMG_box_2"/>
    <property type="match status" value="1"/>
</dbReference>
<dbReference type="EMBL" id="HBHQ01000443">
    <property type="protein sequence ID" value="CAD9808453.1"/>
    <property type="molecule type" value="Transcribed_RNA"/>
</dbReference>
<keyword evidence="2" id="KW-0175">Coiled coil</keyword>
<dbReference type="SUPFAM" id="SSF47095">
    <property type="entry name" value="HMG-box"/>
    <property type="match status" value="1"/>
</dbReference>
<evidence type="ECO:0000256" key="3">
    <source>
        <dbReference type="SAM" id="MobiDB-lite"/>
    </source>
</evidence>
<dbReference type="PROSITE" id="PS50118">
    <property type="entry name" value="HMG_BOX_2"/>
    <property type="match status" value="1"/>
</dbReference>
<keyword evidence="1" id="KW-0539">Nucleus</keyword>
<feature type="region of interest" description="Disordered" evidence="3">
    <location>
        <begin position="65"/>
        <end position="109"/>
    </location>
</feature>
<feature type="DNA-binding region" description="HMG box" evidence="1">
    <location>
        <begin position="105"/>
        <end position="159"/>
    </location>
</feature>
<evidence type="ECO:0000313" key="5">
    <source>
        <dbReference type="EMBL" id="CAD9808453.1"/>
    </source>
</evidence>
<evidence type="ECO:0000259" key="4">
    <source>
        <dbReference type="PROSITE" id="PS50118"/>
    </source>
</evidence>
<feature type="compositionally biased region" description="Low complexity" evidence="3">
    <location>
        <begin position="236"/>
        <end position="246"/>
    </location>
</feature>
<keyword evidence="1" id="KW-0238">DNA-binding</keyword>
<reference evidence="5" key="1">
    <citation type="submission" date="2021-01" db="EMBL/GenBank/DDBJ databases">
        <authorList>
            <person name="Corre E."/>
            <person name="Pelletier E."/>
            <person name="Niang G."/>
            <person name="Scheremetjew M."/>
            <person name="Finn R."/>
            <person name="Kale V."/>
            <person name="Holt S."/>
            <person name="Cochrane G."/>
            <person name="Meng A."/>
            <person name="Brown T."/>
            <person name="Cohen L."/>
        </authorList>
    </citation>
    <scope>NUCLEOTIDE SEQUENCE</scope>
    <source>
        <strain evidence="5">CCMP2084</strain>
    </source>
</reference>
<dbReference type="CDD" id="cd00084">
    <property type="entry name" value="HMG-box_SF"/>
    <property type="match status" value="1"/>
</dbReference>
<feature type="region of interest" description="Disordered" evidence="3">
    <location>
        <begin position="154"/>
        <end position="264"/>
    </location>
</feature>
<dbReference type="GO" id="GO:0005634">
    <property type="term" value="C:nucleus"/>
    <property type="evidence" value="ECO:0007669"/>
    <property type="project" value="UniProtKB-UniRule"/>
</dbReference>
<sequence length="264" mass="29739">MSSSNNNHNNSLSSSAGAAFVAFLRREADGAEQRAKQLRTQAQEMAHRFGIKTDDMVDLLENESHHNNGSMEMAPLDENGVPKYKGKKRGRKPKKRRRDVDPNRPKRQHTAYTYFVQENYPVWKELHATCQSKELITMVAKQWSHLSDLERDEWKARAKAQHHPPPPPPQASSSLVDNETNTTCVLPDDPDNDDDDDQYEDDLEDQDQEQDDDDDGSTTRQTVPAGMESSTSKQGPTTTSTSFSPSRRAMKRPKSAPSKKSTSV</sequence>
<feature type="compositionally biased region" description="Polar residues" evidence="3">
    <location>
        <begin position="171"/>
        <end position="184"/>
    </location>
</feature>
<evidence type="ECO:0000256" key="2">
    <source>
        <dbReference type="SAM" id="Coils"/>
    </source>
</evidence>
<feature type="compositionally biased region" description="Acidic residues" evidence="3">
    <location>
        <begin position="188"/>
        <end position="216"/>
    </location>
</feature>
<dbReference type="Gene3D" id="1.10.30.10">
    <property type="entry name" value="High mobility group box domain"/>
    <property type="match status" value="1"/>
</dbReference>
<feature type="compositionally biased region" description="Basic residues" evidence="3">
    <location>
        <begin position="84"/>
        <end position="97"/>
    </location>
</feature>
<dbReference type="AlphaFoldDB" id="A0A7S2U6V8"/>
<protein>
    <recommendedName>
        <fullName evidence="4">HMG box domain-containing protein</fullName>
    </recommendedName>
</protein>
<feature type="coiled-coil region" evidence="2">
    <location>
        <begin position="21"/>
        <end position="48"/>
    </location>
</feature>
<dbReference type="InterPro" id="IPR009071">
    <property type="entry name" value="HMG_box_dom"/>
</dbReference>
<accession>A0A7S2U6V8</accession>